<proteinExistence type="predicted"/>
<feature type="transmembrane region" description="Helical" evidence="2">
    <location>
        <begin position="80"/>
        <end position="98"/>
    </location>
</feature>
<organism evidence="3 4">
    <name type="scientific">Macrosiphum euphorbiae</name>
    <name type="common">potato aphid</name>
    <dbReference type="NCBI Taxonomy" id="13131"/>
    <lineage>
        <taxon>Eukaryota</taxon>
        <taxon>Metazoa</taxon>
        <taxon>Ecdysozoa</taxon>
        <taxon>Arthropoda</taxon>
        <taxon>Hexapoda</taxon>
        <taxon>Insecta</taxon>
        <taxon>Pterygota</taxon>
        <taxon>Neoptera</taxon>
        <taxon>Paraneoptera</taxon>
        <taxon>Hemiptera</taxon>
        <taxon>Sternorrhyncha</taxon>
        <taxon>Aphidomorpha</taxon>
        <taxon>Aphidoidea</taxon>
        <taxon>Aphididae</taxon>
        <taxon>Macrosiphini</taxon>
        <taxon>Macrosiphum</taxon>
    </lineage>
</organism>
<evidence type="ECO:0000256" key="2">
    <source>
        <dbReference type="SAM" id="Phobius"/>
    </source>
</evidence>
<gene>
    <name evidence="3" type="ORF">MEUPH1_LOCUS20592</name>
</gene>
<name>A0AAV0XE37_9HEMI</name>
<protein>
    <submittedName>
        <fullName evidence="3">Uncharacterized protein</fullName>
    </submittedName>
</protein>
<dbReference type="EMBL" id="CARXXK010000004">
    <property type="protein sequence ID" value="CAI6365949.1"/>
    <property type="molecule type" value="Genomic_DNA"/>
</dbReference>
<comment type="caution">
    <text evidence="3">The sequence shown here is derived from an EMBL/GenBank/DDBJ whole genome shotgun (WGS) entry which is preliminary data.</text>
</comment>
<keyword evidence="2" id="KW-1133">Transmembrane helix</keyword>
<feature type="region of interest" description="Disordered" evidence="1">
    <location>
        <begin position="15"/>
        <end position="54"/>
    </location>
</feature>
<keyword evidence="2" id="KW-0472">Membrane</keyword>
<evidence type="ECO:0000313" key="4">
    <source>
        <dbReference type="Proteomes" id="UP001160148"/>
    </source>
</evidence>
<dbReference type="AlphaFoldDB" id="A0AAV0XE37"/>
<accession>A0AAV0XE37</accession>
<evidence type="ECO:0000313" key="3">
    <source>
        <dbReference type="EMBL" id="CAI6365949.1"/>
    </source>
</evidence>
<evidence type="ECO:0000256" key="1">
    <source>
        <dbReference type="SAM" id="MobiDB-lite"/>
    </source>
</evidence>
<reference evidence="3 4" key="1">
    <citation type="submission" date="2023-01" db="EMBL/GenBank/DDBJ databases">
        <authorList>
            <person name="Whitehead M."/>
        </authorList>
    </citation>
    <scope>NUCLEOTIDE SEQUENCE [LARGE SCALE GENOMIC DNA]</scope>
</reference>
<keyword evidence="4" id="KW-1185">Reference proteome</keyword>
<keyword evidence="2" id="KW-0812">Transmembrane</keyword>
<dbReference type="Proteomes" id="UP001160148">
    <property type="component" value="Unassembled WGS sequence"/>
</dbReference>
<sequence length="99" mass="10929">MVVENIIILKAPSSRCSEYDGDSPTGADGERSRPNVPRADAMARRPRPTLDHSASGCAVVPSFACRYRLCRRFQSSYRSVVLRVCLLCEFSAFLAFGLV</sequence>